<dbReference type="InterPro" id="IPR051681">
    <property type="entry name" value="Ser/Thr_Kinases-Pseudokinases"/>
</dbReference>
<dbReference type="InterPro" id="IPR008271">
    <property type="entry name" value="Ser/Thr_kinase_AS"/>
</dbReference>
<dbReference type="GO" id="GO:0035556">
    <property type="term" value="P:intracellular signal transduction"/>
    <property type="evidence" value="ECO:0007669"/>
    <property type="project" value="InterPro"/>
</dbReference>
<name>A0A8T1X4X8_9STRA</name>
<evidence type="ECO:0000259" key="4">
    <source>
        <dbReference type="PROSITE" id="PS50186"/>
    </source>
</evidence>
<feature type="compositionally biased region" description="Polar residues" evidence="1">
    <location>
        <begin position="765"/>
        <end position="776"/>
    </location>
</feature>
<feature type="transmembrane region" description="Helical" evidence="2">
    <location>
        <begin position="63"/>
        <end position="86"/>
    </location>
</feature>
<feature type="domain" description="DEP" evidence="4">
    <location>
        <begin position="656"/>
        <end position="711"/>
    </location>
</feature>
<keyword evidence="2" id="KW-0472">Membrane</keyword>
<dbReference type="GO" id="GO:0005524">
    <property type="term" value="F:ATP binding"/>
    <property type="evidence" value="ECO:0007669"/>
    <property type="project" value="InterPro"/>
</dbReference>
<feature type="region of interest" description="Disordered" evidence="1">
    <location>
        <begin position="474"/>
        <end position="511"/>
    </location>
</feature>
<dbReference type="EMBL" id="JAGDFL010000020">
    <property type="protein sequence ID" value="KAG7401015.1"/>
    <property type="molecule type" value="Genomic_DNA"/>
</dbReference>
<feature type="domain" description="Protein kinase" evidence="3">
    <location>
        <begin position="297"/>
        <end position="629"/>
    </location>
</feature>
<dbReference type="OrthoDB" id="10261027at2759"/>
<keyword evidence="2" id="KW-0812">Transmembrane</keyword>
<dbReference type="Pfam" id="PF00069">
    <property type="entry name" value="Pkinase"/>
    <property type="match status" value="1"/>
</dbReference>
<dbReference type="Proteomes" id="UP000693981">
    <property type="component" value="Unassembled WGS sequence"/>
</dbReference>
<organism evidence="5 6">
    <name type="scientific">Phytophthora boehmeriae</name>
    <dbReference type="NCBI Taxonomy" id="109152"/>
    <lineage>
        <taxon>Eukaryota</taxon>
        <taxon>Sar</taxon>
        <taxon>Stramenopiles</taxon>
        <taxon>Oomycota</taxon>
        <taxon>Peronosporomycetes</taxon>
        <taxon>Peronosporales</taxon>
        <taxon>Peronosporaceae</taxon>
        <taxon>Phytophthora</taxon>
    </lineage>
</organism>
<dbReference type="SMART" id="SM00220">
    <property type="entry name" value="S_TKc"/>
    <property type="match status" value="1"/>
</dbReference>
<feature type="transmembrane region" description="Helical" evidence="2">
    <location>
        <begin position="98"/>
        <end position="115"/>
    </location>
</feature>
<dbReference type="PANTHER" id="PTHR44329:SF289">
    <property type="entry name" value="SERINE_THREONINE-PROTEIN KINASE VIK"/>
    <property type="match status" value="1"/>
</dbReference>
<proteinExistence type="predicted"/>
<feature type="region of interest" description="Disordered" evidence="1">
    <location>
        <begin position="728"/>
        <end position="783"/>
    </location>
</feature>
<keyword evidence="6" id="KW-1185">Reference proteome</keyword>
<dbReference type="CDD" id="cd04371">
    <property type="entry name" value="DEP"/>
    <property type="match status" value="1"/>
</dbReference>
<dbReference type="GO" id="GO:0004674">
    <property type="term" value="F:protein serine/threonine kinase activity"/>
    <property type="evidence" value="ECO:0007669"/>
    <property type="project" value="TreeGrafter"/>
</dbReference>
<dbReference type="PROSITE" id="PS50186">
    <property type="entry name" value="DEP"/>
    <property type="match status" value="1"/>
</dbReference>
<evidence type="ECO:0000256" key="2">
    <source>
        <dbReference type="SAM" id="Phobius"/>
    </source>
</evidence>
<dbReference type="InterPro" id="IPR000591">
    <property type="entry name" value="DEP_dom"/>
</dbReference>
<feature type="transmembrane region" description="Helical" evidence="2">
    <location>
        <begin position="155"/>
        <end position="176"/>
    </location>
</feature>
<dbReference type="InterPro" id="IPR000719">
    <property type="entry name" value="Prot_kinase_dom"/>
</dbReference>
<feature type="transmembrane region" description="Helical" evidence="2">
    <location>
        <begin position="221"/>
        <end position="241"/>
    </location>
</feature>
<evidence type="ECO:0000259" key="3">
    <source>
        <dbReference type="PROSITE" id="PS50011"/>
    </source>
</evidence>
<evidence type="ECO:0000313" key="6">
    <source>
        <dbReference type="Proteomes" id="UP000693981"/>
    </source>
</evidence>
<reference evidence="5" key="1">
    <citation type="submission" date="2021-02" db="EMBL/GenBank/DDBJ databases">
        <authorList>
            <person name="Palmer J.M."/>
        </authorList>
    </citation>
    <scope>NUCLEOTIDE SEQUENCE</scope>
    <source>
        <strain evidence="5">SCRP23</strain>
    </source>
</reference>
<sequence>MRDPPVVITKDVLWFESIMLLGYAIMCFLCLLLIAYLRVNRREAFKGDTHASRKVILPAFEPLLWILAAATGVYVVFFSVAISIQMYTTGFPNLDREFFYAGRQFVFILVLMFFCEKSVSLSALRNATIKSLLLASYTLVIVSLLTRYAPTKTDLLFFVKLTTRPLLLIFVVYVCMIRPPVGRANPRALRMHAWFILIYHFLLVWYSLGVQYFQKNIAYPILTYTLLIWSSMCPLLIWWLLRADTEYWRGMGKRACALQFVNSQIQQKAIVNEGISSHGIHVLIEVHRKLLIDFAHLELKRKISSASSCVVFSGLLRSKHAVAVKVYTPQYFTEEVVAEFSHEAALCASLTHPNIVEFYGMCVSPPTIGLVSELCRCSLEDVLLERQNLRERRLTTWRNQGYLDNSEAKYGYDLDTQRMQLNVAYMLDCARAVAYLHSFSSPFLHRDIKPANFLLDAINTVKLTNFSDSRRLPNELPVSTASTSSRSTHSDRQSVGSLQPSPKSPSPLQPKMTVTGTVEYMAPEMIGSRTGLATYGEAADVYSLVTTFWDMLYPGREKYPDTFSNHLLVFEAVLGGARPPFDENSGTKDEYVPERLRDLIVSAWQKSPEDRPTAQQIVNELEGIQEEILAVLAQDLLSEFETERGTCSPMPAYQPFTGEHAVNRMDELKVIESKPEGLRLGRALLDAGFLHHVEHTCGFSNSDSSLYFLDEDNINYCQPLAILEELTDTSQESDGGPRTPPSYQQMPQQSSSSSKSKRPRLLSHWASTSPSNVHTGSESDNRSWDGKCACRLLGRLQDIPMTPRGGRHRRGYRLSANIYSDRGSIECAPAPQRWLRRKREPRDSLRRKLLDEVLQEHVVVDILEPPAL</sequence>
<dbReference type="AlphaFoldDB" id="A0A8T1X4X8"/>
<evidence type="ECO:0000256" key="1">
    <source>
        <dbReference type="SAM" id="MobiDB-lite"/>
    </source>
</evidence>
<evidence type="ECO:0000313" key="5">
    <source>
        <dbReference type="EMBL" id="KAG7401015.1"/>
    </source>
</evidence>
<comment type="caution">
    <text evidence="5">The sequence shown here is derived from an EMBL/GenBank/DDBJ whole genome shotgun (WGS) entry which is preliminary data.</text>
</comment>
<feature type="transmembrane region" description="Helical" evidence="2">
    <location>
        <begin position="12"/>
        <end position="37"/>
    </location>
</feature>
<evidence type="ECO:0008006" key="7">
    <source>
        <dbReference type="Google" id="ProtNLM"/>
    </source>
</evidence>
<accession>A0A8T1X4X8</accession>
<dbReference type="PANTHER" id="PTHR44329">
    <property type="entry name" value="SERINE/THREONINE-PROTEIN KINASE TNNI3K-RELATED"/>
    <property type="match status" value="1"/>
</dbReference>
<dbReference type="PROSITE" id="PS00108">
    <property type="entry name" value="PROTEIN_KINASE_ST"/>
    <property type="match status" value="1"/>
</dbReference>
<gene>
    <name evidence="5" type="ORF">PHYBOEH_003605</name>
</gene>
<protein>
    <recommendedName>
        <fullName evidence="7">Protein kinase domain-containing protein</fullName>
    </recommendedName>
</protein>
<feature type="transmembrane region" description="Helical" evidence="2">
    <location>
        <begin position="188"/>
        <end position="209"/>
    </location>
</feature>
<keyword evidence="2" id="KW-1133">Transmembrane helix</keyword>
<dbReference type="PROSITE" id="PS50011">
    <property type="entry name" value="PROTEIN_KINASE_DOM"/>
    <property type="match status" value="1"/>
</dbReference>